<protein>
    <submittedName>
        <fullName evidence="1">Carbon-phosphorus lyase</fullName>
    </submittedName>
</protein>
<evidence type="ECO:0000313" key="2">
    <source>
        <dbReference type="Proteomes" id="UP000078287"/>
    </source>
</evidence>
<dbReference type="STRING" id="1707952.A6A03_04280"/>
<dbReference type="Proteomes" id="UP000078287">
    <property type="component" value="Unassembled WGS sequence"/>
</dbReference>
<comment type="caution">
    <text evidence="1">The sequence shown here is derived from an EMBL/GenBank/DDBJ whole genome shotgun (WGS) entry which is preliminary data.</text>
</comment>
<proteinExistence type="predicted"/>
<evidence type="ECO:0000313" key="1">
    <source>
        <dbReference type="EMBL" id="OAN40536.1"/>
    </source>
</evidence>
<dbReference type="EMBL" id="LWQS01000093">
    <property type="protein sequence ID" value="OAN40536.1"/>
    <property type="molecule type" value="Genomic_DNA"/>
</dbReference>
<dbReference type="AlphaFoldDB" id="A0A178M280"/>
<name>A0A178M280_9CHLR</name>
<keyword evidence="2" id="KW-1185">Reference proteome</keyword>
<dbReference type="PIRSF" id="PIRSF007313">
    <property type="entry name" value="PhnI"/>
    <property type="match status" value="1"/>
</dbReference>
<dbReference type="InterPro" id="IPR008773">
    <property type="entry name" value="PhnI"/>
</dbReference>
<dbReference type="GO" id="GO:0019634">
    <property type="term" value="P:organic phosphonate metabolic process"/>
    <property type="evidence" value="ECO:0007669"/>
    <property type="project" value="InterPro"/>
</dbReference>
<dbReference type="Pfam" id="PF05861">
    <property type="entry name" value="PhnI"/>
    <property type="match status" value="1"/>
</dbReference>
<organism evidence="1 2">
    <name type="scientific">Chloroflexus islandicus</name>
    <dbReference type="NCBI Taxonomy" id="1707952"/>
    <lineage>
        <taxon>Bacteria</taxon>
        <taxon>Bacillati</taxon>
        <taxon>Chloroflexota</taxon>
        <taxon>Chloroflexia</taxon>
        <taxon>Chloroflexales</taxon>
        <taxon>Chloroflexineae</taxon>
        <taxon>Chloroflexaceae</taxon>
        <taxon>Chloroflexus</taxon>
    </lineage>
</organism>
<keyword evidence="1" id="KW-0456">Lyase</keyword>
<reference evidence="1 2" key="1">
    <citation type="submission" date="2016-04" db="EMBL/GenBank/DDBJ databases">
        <title>Chloroflexus islandicus sp. nov., a thermophilic filamentous anoxygenic phototrophic bacterium from geyser Strokkur (Iceland).</title>
        <authorList>
            <person name="Gaisin V.A."/>
            <person name="Kalashnikov A.M."/>
            <person name="Sukhacheva M.V."/>
            <person name="Grouzdev D.S."/>
            <person name="Ivanov T.M."/>
            <person name="Kuznetsov B."/>
            <person name="Gorlenko V.M."/>
        </authorList>
    </citation>
    <scope>NUCLEOTIDE SEQUENCE [LARGE SCALE GENOMIC DNA]</scope>
    <source>
        <strain evidence="2">isl-2</strain>
    </source>
</reference>
<gene>
    <name evidence="1" type="ORF">A6A03_04280</name>
</gene>
<accession>A0A178M280</accession>
<dbReference type="RefSeq" id="WP_066790826.1">
    <property type="nucleotide sequence ID" value="NZ_LWQS01000093.1"/>
</dbReference>
<sequence length="390" mass="42318">MGYVAVRGGSEAVARAEELVECLRLLGGSTPLQLPQIRDQLRHAVSRAMHEGALYAPLLAALAVKQAEGDSIEAAFLLRAYRTTLPRVMASLPVSGREMFCLRRISASFKDIPGGQMLGPATDYLIRLLQPALAHEDVRAVIAAAERYAALVEAGKPQPGAWGRFPKVTEYMRQEQMIVDVPAEPAREEPFDITREPLTFPCPRSARLQAMAQADTGSLMSLAYSSTRGYGDAHPTLVELRYGYLPVHVAHPLTGEPVTIGEIEATEAEIASKAHSVTNHAEPPRFNVGYGFAFGQSELKVMSMAILDSVLTQARIGSLAGESGPAANEEFVLLHTDGIEASGFVAHYKLPHYVTFAADLSVLDRARDHHAQRQSRLGQLVDQALTSDSR</sequence>
<dbReference type="OrthoDB" id="9790536at2"/>
<dbReference type="GO" id="GO:0016829">
    <property type="term" value="F:lyase activity"/>
    <property type="evidence" value="ECO:0007669"/>
    <property type="project" value="UniProtKB-KW"/>
</dbReference>